<protein>
    <submittedName>
        <fullName evidence="1">Uncharacterized protein</fullName>
    </submittedName>
</protein>
<proteinExistence type="predicted"/>
<organism evidence="1 2">
    <name type="scientific">Dipteronia sinensis</name>
    <dbReference type="NCBI Taxonomy" id="43782"/>
    <lineage>
        <taxon>Eukaryota</taxon>
        <taxon>Viridiplantae</taxon>
        <taxon>Streptophyta</taxon>
        <taxon>Embryophyta</taxon>
        <taxon>Tracheophyta</taxon>
        <taxon>Spermatophyta</taxon>
        <taxon>Magnoliopsida</taxon>
        <taxon>eudicotyledons</taxon>
        <taxon>Gunneridae</taxon>
        <taxon>Pentapetalae</taxon>
        <taxon>rosids</taxon>
        <taxon>malvids</taxon>
        <taxon>Sapindales</taxon>
        <taxon>Sapindaceae</taxon>
        <taxon>Hippocastanoideae</taxon>
        <taxon>Acereae</taxon>
        <taxon>Dipteronia</taxon>
    </lineage>
</organism>
<comment type="caution">
    <text evidence="1">The sequence shown here is derived from an EMBL/GenBank/DDBJ whole genome shotgun (WGS) entry which is preliminary data.</text>
</comment>
<accession>A0AAE0B905</accession>
<name>A0AAE0B905_9ROSI</name>
<reference evidence="1" key="1">
    <citation type="journal article" date="2023" name="Plant J.">
        <title>Genome sequences and population genomics provide insights into the demographic history, inbreeding, and mutation load of two 'living fossil' tree species of Dipteronia.</title>
        <authorList>
            <person name="Feng Y."/>
            <person name="Comes H.P."/>
            <person name="Chen J."/>
            <person name="Zhu S."/>
            <person name="Lu R."/>
            <person name="Zhang X."/>
            <person name="Li P."/>
            <person name="Qiu J."/>
            <person name="Olsen K.M."/>
            <person name="Qiu Y."/>
        </authorList>
    </citation>
    <scope>NUCLEOTIDE SEQUENCE</scope>
    <source>
        <strain evidence="1">NBL</strain>
    </source>
</reference>
<keyword evidence="2" id="KW-1185">Reference proteome</keyword>
<dbReference type="Proteomes" id="UP001281410">
    <property type="component" value="Unassembled WGS sequence"/>
</dbReference>
<dbReference type="AlphaFoldDB" id="A0AAE0B905"/>
<gene>
    <name evidence="1" type="ORF">Dsin_003185</name>
</gene>
<evidence type="ECO:0000313" key="2">
    <source>
        <dbReference type="Proteomes" id="UP001281410"/>
    </source>
</evidence>
<evidence type="ECO:0000313" key="1">
    <source>
        <dbReference type="EMBL" id="KAK3231304.1"/>
    </source>
</evidence>
<sequence length="81" mass="9184">MLPMIFLTATDYLIQQTLRQHFSHCTVITIEHCITSVLDSNIEELKAARISLKPSSSVSGTWAVQLSRRTKPFDLPWTVPL</sequence>
<dbReference type="EMBL" id="JANJYJ010000001">
    <property type="protein sequence ID" value="KAK3231304.1"/>
    <property type="molecule type" value="Genomic_DNA"/>
</dbReference>